<feature type="compositionally biased region" description="Polar residues" evidence="1">
    <location>
        <begin position="753"/>
        <end position="777"/>
    </location>
</feature>
<sequence length="1145" mass="127327">MDDLDHSIHIVEYEWMSFYEECEECSLLLPSIAGVENSNLSDSEEIWSQDYSERCDALQTTAAKTSPVVVSLAVQHGHSFAKVLQVNQIYTDRQAEAPTAVHEEEGFLHARHNNPLEPMKCSRQDVLPTKEIQKQNDEIIEPTHETLFVQQTDSIDSQCSTDYGAHDMSMLSDLQRDMQSDIVAATTIQESEPLTGHKADLDMNDSYIQCTYNAKKTLCGKDSSVSIRKEKERWFVTVDVSNLQRKRRKKKSTTRNYPTCDGSLECRSKLEIHKSNEVESGNDLGPCEPLQQYLGAPVAVLSTGLQMQVLAETKQMHEYSSLLDSEECSLQPLTLETCPLSEAAPQSVNPQNSTLSNLTSKGQDITLLDSVETEDLKNGQGLCLANICMSRHQTAMLPNAVILKSESIKSLNSMESTEFKSAEEFSSSNVSDCENYASASELTEDTWPLFKDHRSETKPENAEQRSGHCNPFLSTPCDLLELCEADNVPHTDDGMLFPCDISHVHSAKHVSHDHESLQDPMPLQSNGCKMYREYTEPAMTCPPVGQSDTLMLEKNSTSANETLNLMSQPSDSKPVEPCSMTTDQLQSPAVCDPTATPCSVADSPEAYAESLGHFQPVYAMSAFWDEMEKLTIRDILQLRLSGEQSSREALNTARPHDDNPDMQTDTKPQKDTVECLWSDATSVDPSDNTDIASVDPSHTADSDYFTNPDDSKPDRSSCDFSTSSELDEEYWQLLGSSRDTSPDLLDTNLHMQSTAASSTRDSVENTTPVNEGTSVEQSLDDPHSFNSFPAGQTAHVRGIQKSKGMHNVQALTSTDKDTPFKPKLENVDNSVLHITDLSMQKIPLIKVNDVLIDRTLSTILSNTDILDENYQISFPEVFEYLFEESKTDNDSRTIGIYANQSLTLCDCICSRYGSEGSLLSVQDSQWIKEKPIPIFICSHPSVRDLTFPEVDYLHPKAIHVDVESDPLPVGVVSHAPFHGVDSASSSAAAAEALFNKRGWSSRFNSWFSIRKIHFHDRGSSWCQRSGPWVFPRTNFKGANAVITLSLQRRFVSFPDQLFRELAADQQMLKCMPTSVSLSEKEGLFSTLKQSDMCLVCIAIASWVLKSTDPHATDAWKAALLANVSAISAIQYLRHYVLRDPAKDGP</sequence>
<comment type="caution">
    <text evidence="2">The sequence shown here is derived from an EMBL/GenBank/DDBJ whole genome shotgun (WGS) entry which is preliminary data.</text>
</comment>
<dbReference type="AlphaFoldDB" id="A0AA47MEZ4"/>
<dbReference type="GO" id="GO:0005737">
    <property type="term" value="C:cytoplasm"/>
    <property type="evidence" value="ECO:0007669"/>
    <property type="project" value="TreeGrafter"/>
</dbReference>
<proteinExistence type="predicted"/>
<dbReference type="PANTHER" id="PTHR47282">
    <property type="entry name" value="PGC-1 AND ERR-INDUCED REGULATOR IN MUSCLE PROTEIN 1"/>
    <property type="match status" value="1"/>
</dbReference>
<dbReference type="GO" id="GO:0006355">
    <property type="term" value="P:regulation of DNA-templated transcription"/>
    <property type="evidence" value="ECO:0007669"/>
    <property type="project" value="InterPro"/>
</dbReference>
<dbReference type="Proteomes" id="UP001174136">
    <property type="component" value="Unassembled WGS sequence"/>
</dbReference>
<keyword evidence="3" id="KW-1185">Reference proteome</keyword>
<dbReference type="GO" id="GO:0014850">
    <property type="term" value="P:response to muscle activity"/>
    <property type="evidence" value="ECO:0007669"/>
    <property type="project" value="TreeGrafter"/>
</dbReference>
<dbReference type="GO" id="GO:0005634">
    <property type="term" value="C:nucleus"/>
    <property type="evidence" value="ECO:0007669"/>
    <property type="project" value="TreeGrafter"/>
</dbReference>
<dbReference type="EMBL" id="JAOPHQ010004562">
    <property type="protein sequence ID" value="KAK0138910.1"/>
    <property type="molecule type" value="Genomic_DNA"/>
</dbReference>
<evidence type="ECO:0000313" key="3">
    <source>
        <dbReference type="Proteomes" id="UP001174136"/>
    </source>
</evidence>
<dbReference type="PANTHER" id="PTHR47282:SF1">
    <property type="entry name" value="PGC-1 AND ERR-INDUCED REGULATOR IN MUSCLE PROTEIN 1"/>
    <property type="match status" value="1"/>
</dbReference>
<evidence type="ECO:0000256" key="1">
    <source>
        <dbReference type="SAM" id="MobiDB-lite"/>
    </source>
</evidence>
<dbReference type="InterPro" id="IPR043442">
    <property type="entry name" value="Perm1"/>
</dbReference>
<accession>A0AA47MEZ4</accession>
<gene>
    <name evidence="2" type="primary">PERM1_0</name>
    <name evidence="2" type="ORF">N1851_024529</name>
</gene>
<feature type="region of interest" description="Disordered" evidence="1">
    <location>
        <begin position="753"/>
        <end position="790"/>
    </location>
</feature>
<feature type="region of interest" description="Disordered" evidence="1">
    <location>
        <begin position="646"/>
        <end position="723"/>
    </location>
</feature>
<protein>
    <submittedName>
        <fullName evidence="2">PGC-1 and ERR-induced regulator in muscle protein 1</fullName>
    </submittedName>
</protein>
<evidence type="ECO:0000313" key="2">
    <source>
        <dbReference type="EMBL" id="KAK0138910.1"/>
    </source>
</evidence>
<name>A0AA47MEZ4_MERPO</name>
<organism evidence="2 3">
    <name type="scientific">Merluccius polli</name>
    <name type="common">Benguela hake</name>
    <name type="synonym">Merluccius cadenati</name>
    <dbReference type="NCBI Taxonomy" id="89951"/>
    <lineage>
        <taxon>Eukaryota</taxon>
        <taxon>Metazoa</taxon>
        <taxon>Chordata</taxon>
        <taxon>Craniata</taxon>
        <taxon>Vertebrata</taxon>
        <taxon>Euteleostomi</taxon>
        <taxon>Actinopterygii</taxon>
        <taxon>Neopterygii</taxon>
        <taxon>Teleostei</taxon>
        <taxon>Neoteleostei</taxon>
        <taxon>Acanthomorphata</taxon>
        <taxon>Zeiogadaria</taxon>
        <taxon>Gadariae</taxon>
        <taxon>Gadiformes</taxon>
        <taxon>Gadoidei</taxon>
        <taxon>Merlucciidae</taxon>
        <taxon>Merluccius</taxon>
    </lineage>
</organism>
<reference evidence="2" key="1">
    <citation type="journal article" date="2023" name="Front. Mar. Sci.">
        <title>A new Merluccius polli reference genome to investigate the effects of global change in West African waters.</title>
        <authorList>
            <person name="Mateo J.L."/>
            <person name="Blanco-Fernandez C."/>
            <person name="Garcia-Vazquez E."/>
            <person name="Machado-Schiaffino G."/>
        </authorList>
    </citation>
    <scope>NUCLEOTIDE SEQUENCE</scope>
    <source>
        <strain evidence="2">C29</strain>
        <tissue evidence="2">Fin</tissue>
    </source>
</reference>
<feature type="compositionally biased region" description="Polar residues" evidence="1">
    <location>
        <begin position="679"/>
        <end position="691"/>
    </location>
</feature>